<dbReference type="AlphaFoldDB" id="A0A7X6I9Y1"/>
<dbReference type="PROSITE" id="PS51257">
    <property type="entry name" value="PROKAR_LIPOPROTEIN"/>
    <property type="match status" value="1"/>
</dbReference>
<dbReference type="Gene3D" id="2.60.40.1730">
    <property type="entry name" value="tricorn interacting facor f3 domain"/>
    <property type="match status" value="1"/>
</dbReference>
<organism evidence="2 3">
    <name type="scientific">Candidatus Manganitrophus noduliformans</name>
    <dbReference type="NCBI Taxonomy" id="2606439"/>
    <lineage>
        <taxon>Bacteria</taxon>
        <taxon>Pseudomonadati</taxon>
        <taxon>Nitrospirota</taxon>
        <taxon>Nitrospiria</taxon>
        <taxon>Candidatus Troglogloeales</taxon>
        <taxon>Candidatus Manganitrophaceae</taxon>
        <taxon>Candidatus Manganitrophus</taxon>
    </lineage>
</organism>
<dbReference type="InterPro" id="IPR042097">
    <property type="entry name" value="Aminopeptidase_N-like_N_sf"/>
</dbReference>
<keyword evidence="3" id="KW-1185">Reference proteome</keyword>
<dbReference type="Proteomes" id="UP000534783">
    <property type="component" value="Unassembled WGS sequence"/>
</dbReference>
<dbReference type="PANTHER" id="PTHR45726">
    <property type="entry name" value="LEUKOTRIENE A-4 HYDROLASE"/>
    <property type="match status" value="1"/>
</dbReference>
<sequence length="716" mass="80418">MSSRITQRESCMKIRSGYLFIILFFLSACAGQRSSRPTPSIAGEFQNEAVRGNTIRHHDLTLHLELSSGQIRVVDEIEMFVVAADVKLHLNKAMQIESIAYRDQPLQHAVVETDKEERDTVAVRLPEESVGKTVKITVRYHGSFPPIDFSDARHRGTEVRAYINKDAALLLSNAHWYLRIPEQTALITYDLKVHSPAGQEVISAGEKIPPGGFISKRDYTLFRMRRPTDEINLVSGPYHVKKQQAGSIALYTFFTKEDPELEKIYFEAMKAHLKTFQERFGPYPYEAMSVVATPLMEGLGFPGFTLIGERLLRIPNLPQTSLGHEILHNWFGNGVYVDIDQGNWSEGLVTYLIDHHFSIERQGGAAARRGLLEHYSIYTRSGPEPSLTDFQERETPEQMAVGYEKGAFVFGMLERQLGRDRFDQALRRLAKERMFRAASWRDLQSVFESASGGSLDEFFRQWIYGAGAPTLRIEKANLSPDRREASLTLISEPPFRYEVPIEIKTDGETITTVVAVNGSPQTVILKAPSTIQAVTVDPDYIVLRKLLSEELPTTIASVLETDAELPVVFSEALSEEERGIYEYFLEVSEIRYREIRRVEEAEGPTLLMGPPSETGEIGGWSPQGVPWKWEGGSLAIEGARVAGGKEAAVLAWRGPKGSDQPVVWIVGYSRDGFGSLAMRLGYFTASSYVLLREGKSPFRGEWKSNERPLHVSFSQG</sequence>
<name>A0A7X6I9Y1_9BACT</name>
<dbReference type="EMBL" id="VTOW01000001">
    <property type="protein sequence ID" value="NKE70136.1"/>
    <property type="molecule type" value="Genomic_DNA"/>
</dbReference>
<dbReference type="SUPFAM" id="SSF55486">
    <property type="entry name" value="Metalloproteases ('zincins'), catalytic domain"/>
    <property type="match status" value="1"/>
</dbReference>
<dbReference type="InterPro" id="IPR027268">
    <property type="entry name" value="Peptidase_M4/M1_CTD_sf"/>
</dbReference>
<reference evidence="2 3" key="1">
    <citation type="journal article" date="2020" name="Nature">
        <title>Bacterial chemolithoautotrophy via manganese oxidation.</title>
        <authorList>
            <person name="Yu H."/>
            <person name="Leadbetter J.R."/>
        </authorList>
    </citation>
    <scope>NUCLEOTIDE SEQUENCE [LARGE SCALE GENOMIC DNA]</scope>
    <source>
        <strain evidence="2 3">Mn-1</strain>
    </source>
</reference>
<dbReference type="Gene3D" id="1.10.390.10">
    <property type="entry name" value="Neutral Protease Domain 2"/>
    <property type="match status" value="1"/>
</dbReference>
<dbReference type="SUPFAM" id="SSF63737">
    <property type="entry name" value="Leukotriene A4 hydrolase N-terminal domain"/>
    <property type="match status" value="1"/>
</dbReference>
<accession>A0A7X6I9Y1</accession>
<dbReference type="GO" id="GO:0008237">
    <property type="term" value="F:metallopeptidase activity"/>
    <property type="evidence" value="ECO:0007669"/>
    <property type="project" value="InterPro"/>
</dbReference>
<dbReference type="Pfam" id="PF01433">
    <property type="entry name" value="Peptidase_M1"/>
    <property type="match status" value="1"/>
</dbReference>
<protein>
    <submittedName>
        <fullName evidence="2">M1 family metallopeptidase</fullName>
    </submittedName>
</protein>
<evidence type="ECO:0000313" key="3">
    <source>
        <dbReference type="Proteomes" id="UP000534783"/>
    </source>
</evidence>
<dbReference type="InterPro" id="IPR014782">
    <property type="entry name" value="Peptidase_M1_dom"/>
</dbReference>
<gene>
    <name evidence="2" type="ORF">MNODULE_05190</name>
</gene>
<proteinExistence type="predicted"/>
<dbReference type="PANTHER" id="PTHR45726:SF3">
    <property type="entry name" value="LEUKOTRIENE A-4 HYDROLASE"/>
    <property type="match status" value="1"/>
</dbReference>
<dbReference type="GO" id="GO:0008270">
    <property type="term" value="F:zinc ion binding"/>
    <property type="evidence" value="ECO:0007669"/>
    <property type="project" value="InterPro"/>
</dbReference>
<feature type="domain" description="Peptidase M1 membrane alanine aminopeptidase" evidence="1">
    <location>
        <begin position="267"/>
        <end position="462"/>
    </location>
</feature>
<comment type="caution">
    <text evidence="2">The sequence shown here is derived from an EMBL/GenBank/DDBJ whole genome shotgun (WGS) entry which is preliminary data.</text>
</comment>
<dbReference type="InterPro" id="IPR034015">
    <property type="entry name" value="M1_LTA4H"/>
</dbReference>
<evidence type="ECO:0000313" key="2">
    <source>
        <dbReference type="EMBL" id="NKE70136.1"/>
    </source>
</evidence>
<evidence type="ECO:0000259" key="1">
    <source>
        <dbReference type="Pfam" id="PF01433"/>
    </source>
</evidence>